<dbReference type="CDD" id="cd00063">
    <property type="entry name" value="FN3"/>
    <property type="match status" value="1"/>
</dbReference>
<dbReference type="STRING" id="1560345.AWL63_03045"/>
<dbReference type="Proteomes" id="UP000094256">
    <property type="component" value="Chromosome"/>
</dbReference>
<organism evidence="3 4">
    <name type="scientific">Sphingomonas panacis</name>
    <dbReference type="NCBI Taxonomy" id="1560345"/>
    <lineage>
        <taxon>Bacteria</taxon>
        <taxon>Pseudomonadati</taxon>
        <taxon>Pseudomonadota</taxon>
        <taxon>Alphaproteobacteria</taxon>
        <taxon>Sphingomonadales</taxon>
        <taxon>Sphingomonadaceae</taxon>
        <taxon>Sphingomonas</taxon>
    </lineage>
</organism>
<dbReference type="Gene3D" id="2.60.40.380">
    <property type="entry name" value="Purple acid phosphatase-like, N-terminal"/>
    <property type="match status" value="1"/>
</dbReference>
<evidence type="ECO:0000259" key="2">
    <source>
        <dbReference type="Pfam" id="PF16655"/>
    </source>
</evidence>
<dbReference type="PANTHER" id="PTHR43606:SF2">
    <property type="entry name" value="ALKALINE PHOSPHATASE FAMILY PROTEIN (AFU_ORTHOLOGUE AFUA_5G03860)"/>
    <property type="match status" value="1"/>
</dbReference>
<dbReference type="InterPro" id="IPR029052">
    <property type="entry name" value="Metallo-depent_PP-like"/>
</dbReference>
<dbReference type="InterPro" id="IPR032093">
    <property type="entry name" value="PhoD_N"/>
</dbReference>
<dbReference type="InterPro" id="IPR052900">
    <property type="entry name" value="Phospholipid_Metab_Enz"/>
</dbReference>
<proteinExistence type="predicted"/>
<dbReference type="EMBL" id="CP014168">
    <property type="protein sequence ID" value="AOH83101.1"/>
    <property type="molecule type" value="Genomic_DNA"/>
</dbReference>
<evidence type="ECO:0000313" key="3">
    <source>
        <dbReference type="EMBL" id="AOH83101.1"/>
    </source>
</evidence>
<keyword evidence="4" id="KW-1185">Reference proteome</keyword>
<protein>
    <submittedName>
        <fullName evidence="3">Alkaline phosphatase</fullName>
    </submittedName>
</protein>
<feature type="domain" description="Phospholipase D N-terminal" evidence="2">
    <location>
        <begin position="48"/>
        <end position="137"/>
    </location>
</feature>
<evidence type="ECO:0000259" key="1">
    <source>
        <dbReference type="Pfam" id="PF09423"/>
    </source>
</evidence>
<dbReference type="RefSeq" id="WP_069203686.1">
    <property type="nucleotide sequence ID" value="NZ_CP014168.1"/>
</dbReference>
<accession>A0A1B3Z6P1</accession>
<dbReference type="Pfam" id="PF09423">
    <property type="entry name" value="PhoD"/>
    <property type="match status" value="1"/>
</dbReference>
<dbReference type="InterPro" id="IPR038607">
    <property type="entry name" value="PhoD-like_sf"/>
</dbReference>
<dbReference type="InterPro" id="IPR003961">
    <property type="entry name" value="FN3_dom"/>
</dbReference>
<dbReference type="PANTHER" id="PTHR43606">
    <property type="entry name" value="PHOSPHATASE, PUTATIVE (AFU_ORTHOLOGUE AFUA_6G08710)-RELATED"/>
    <property type="match status" value="1"/>
</dbReference>
<sequence>MTDHTPRPAAARLDRRSFLLTGSLGLGAFAVPGFAQTPNVTSGRGFTHAVASGEPGPDSMLLWTRYVPASGDAVELRVEIAETPDFTRVVASGAQITGPWRDHTAKITLDGLKPGTTYHYRFIAPDGAFSAVGRTRTLPEGPVSNFRAAIFSCSNMPYGYFNAYGHAAARDDLDLVVHLGDYLYEYDRNHYPTPAEAVGGRVPEPASELIHLTDYRLRYASYRSDPDLQRLHQLQPMIAQWDDHESANDSWEGGAENHQANEGNWTLRKIASIQAYREWMPVSDEPWKAYDIGDLATLFRTETRLLARTQQPDIAPLFKQADPIAALKAFRDGAWMDPAKTMMGSQQESWLAHAMRASVKQGQRWQMVGFGTILGQTVMPEIAASWLSPTGPARAKAYVTAGIAAAKLGLPFNYDNWGGYPAARARFLRSAQTMGANLLVLSGDSHNAWAYDLAQDGKPAGVEFAGHSVTSPGYESQMGIDPKTVAAALVSGNPELKWCDTSRRGYMALTLTPDSATNDWIMVDTIKAHSTKASIGHTAKVARGRNVMA</sequence>
<dbReference type="PROSITE" id="PS51318">
    <property type="entry name" value="TAT"/>
    <property type="match status" value="1"/>
</dbReference>
<gene>
    <name evidence="3" type="ORF">AWL63_03045</name>
</gene>
<dbReference type="InterPro" id="IPR006311">
    <property type="entry name" value="TAT_signal"/>
</dbReference>
<dbReference type="OrthoDB" id="327733at2"/>
<name>A0A1B3Z6P1_9SPHN</name>
<reference evidence="3 4" key="1">
    <citation type="submission" date="2016-01" db="EMBL/GenBank/DDBJ databases">
        <title>Complete genome and mega plasmid sequence of Sphingomonas panacis DCY99 elicits systemic resistance in rice to Xanthomonas oryzae.</title>
        <authorList>
            <person name="Kim Y.J."/>
            <person name="Yang D.C."/>
            <person name="Sing P."/>
        </authorList>
    </citation>
    <scope>NUCLEOTIDE SEQUENCE [LARGE SCALE GENOMIC DNA]</scope>
    <source>
        <strain evidence="3 4">DCY99</strain>
    </source>
</reference>
<evidence type="ECO:0000313" key="4">
    <source>
        <dbReference type="Proteomes" id="UP000094256"/>
    </source>
</evidence>
<dbReference type="AlphaFoldDB" id="A0A1B3Z6P1"/>
<dbReference type="Pfam" id="PF16655">
    <property type="entry name" value="PhoD_N"/>
    <property type="match status" value="1"/>
</dbReference>
<feature type="domain" description="PhoD-like phosphatase metallophosphatase" evidence="1">
    <location>
        <begin position="149"/>
        <end position="520"/>
    </location>
</feature>
<dbReference type="SUPFAM" id="SSF56300">
    <property type="entry name" value="Metallo-dependent phosphatases"/>
    <property type="match status" value="1"/>
</dbReference>
<dbReference type="KEGG" id="span:AWL63_03045"/>
<dbReference type="InterPro" id="IPR018946">
    <property type="entry name" value="PhoD-like_MPP"/>
</dbReference>
<dbReference type="Gene3D" id="3.60.21.70">
    <property type="entry name" value="PhoD-like phosphatase"/>
    <property type="match status" value="1"/>
</dbReference>
<dbReference type="CDD" id="cd07389">
    <property type="entry name" value="MPP_PhoD"/>
    <property type="match status" value="1"/>
</dbReference>